<keyword evidence="1" id="KW-0732">Signal</keyword>
<evidence type="ECO:0000256" key="1">
    <source>
        <dbReference type="SAM" id="SignalP"/>
    </source>
</evidence>
<organism evidence="2 3">
    <name type="scientific">Ilyodon furcidens</name>
    <name type="common">goldbreast splitfin</name>
    <dbReference type="NCBI Taxonomy" id="33524"/>
    <lineage>
        <taxon>Eukaryota</taxon>
        <taxon>Metazoa</taxon>
        <taxon>Chordata</taxon>
        <taxon>Craniata</taxon>
        <taxon>Vertebrata</taxon>
        <taxon>Euteleostomi</taxon>
        <taxon>Actinopterygii</taxon>
        <taxon>Neopterygii</taxon>
        <taxon>Teleostei</taxon>
        <taxon>Neoteleostei</taxon>
        <taxon>Acanthomorphata</taxon>
        <taxon>Ovalentaria</taxon>
        <taxon>Atherinomorphae</taxon>
        <taxon>Cyprinodontiformes</taxon>
        <taxon>Goodeidae</taxon>
        <taxon>Ilyodon</taxon>
    </lineage>
</organism>
<keyword evidence="3" id="KW-1185">Reference proteome</keyword>
<comment type="caution">
    <text evidence="2">The sequence shown here is derived from an EMBL/GenBank/DDBJ whole genome shotgun (WGS) entry which is preliminary data.</text>
</comment>
<protein>
    <recommendedName>
        <fullName evidence="4">Secreted protein</fullName>
    </recommendedName>
</protein>
<proteinExistence type="predicted"/>
<feature type="signal peptide" evidence="1">
    <location>
        <begin position="1"/>
        <end position="21"/>
    </location>
</feature>
<feature type="chain" id="PRO_5045256186" description="Secreted protein" evidence="1">
    <location>
        <begin position="22"/>
        <end position="102"/>
    </location>
</feature>
<dbReference type="EMBL" id="JAHRIQ010051257">
    <property type="protein sequence ID" value="MEQ2238278.1"/>
    <property type="molecule type" value="Genomic_DNA"/>
</dbReference>
<gene>
    <name evidence="2" type="ORF">ILYODFUR_031549</name>
</gene>
<reference evidence="2 3" key="1">
    <citation type="submission" date="2021-06" db="EMBL/GenBank/DDBJ databases">
        <authorList>
            <person name="Palmer J.M."/>
        </authorList>
    </citation>
    <scope>NUCLEOTIDE SEQUENCE [LARGE SCALE GENOMIC DNA]</scope>
    <source>
        <strain evidence="3">if_2019</strain>
        <tissue evidence="2">Muscle</tissue>
    </source>
</reference>
<accession>A0ABV0TZC4</accession>
<evidence type="ECO:0000313" key="3">
    <source>
        <dbReference type="Proteomes" id="UP001482620"/>
    </source>
</evidence>
<evidence type="ECO:0000313" key="2">
    <source>
        <dbReference type="EMBL" id="MEQ2238278.1"/>
    </source>
</evidence>
<dbReference type="Proteomes" id="UP001482620">
    <property type="component" value="Unassembled WGS sequence"/>
</dbReference>
<sequence length="102" mass="11641">MLCSVVFRVFWGFFYQSLYFCYCPRPCGLGYAYSIESAIFAAPLCRLEQSKYTLFSPFGREKKGSLPLLVTAMLHHARVLAALLRGRVSSPLCTFKFAFTFK</sequence>
<evidence type="ECO:0008006" key="4">
    <source>
        <dbReference type="Google" id="ProtNLM"/>
    </source>
</evidence>
<name>A0ABV0TZC4_9TELE</name>